<dbReference type="InterPro" id="IPR008947">
    <property type="entry name" value="PLipase_C/P1_nuclease_dom_sf"/>
</dbReference>
<dbReference type="Pfam" id="PF02265">
    <property type="entry name" value="S1-P1_nuclease"/>
    <property type="match status" value="1"/>
</dbReference>
<dbReference type="GO" id="GO:0004519">
    <property type="term" value="F:endonuclease activity"/>
    <property type="evidence" value="ECO:0007669"/>
    <property type="project" value="UniProtKB-KW"/>
</dbReference>
<evidence type="ECO:0000256" key="4">
    <source>
        <dbReference type="ARBA" id="ARBA00022801"/>
    </source>
</evidence>
<keyword evidence="10" id="KW-1185">Reference proteome</keyword>
<evidence type="ECO:0000256" key="3">
    <source>
        <dbReference type="ARBA" id="ARBA00022759"/>
    </source>
</evidence>
<evidence type="ECO:0000256" key="1">
    <source>
        <dbReference type="ARBA" id="ARBA00022722"/>
    </source>
</evidence>
<reference evidence="9 10" key="1">
    <citation type="submission" date="2012-04" db="EMBL/GenBank/DDBJ databases">
        <title>Complete genome of Rhodanobacter sp. 2APBS1.</title>
        <authorList>
            <consortium name="US DOE Joint Genome Institute"/>
            <person name="Huntemann M."/>
            <person name="Wei C.-L."/>
            <person name="Han J."/>
            <person name="Detter J.C."/>
            <person name="Han C."/>
            <person name="Tapia R."/>
            <person name="Munk A.C.C."/>
            <person name="Chen A."/>
            <person name="Krypides N."/>
            <person name="Mavromatis K."/>
            <person name="Markowitz V."/>
            <person name="Szeto E."/>
            <person name="Ivanova N."/>
            <person name="Mikhailova N."/>
            <person name="Ovchinnikova G."/>
            <person name="Pagani I."/>
            <person name="Pati A."/>
            <person name="Goodwin L."/>
            <person name="Peters L."/>
            <person name="Pitluck S."/>
            <person name="Woyke T."/>
            <person name="Prakash O."/>
            <person name="Elkins J."/>
            <person name="Brown S."/>
            <person name="Palumbo A."/>
            <person name="Hemme C."/>
            <person name="Zhou J."/>
            <person name="Watson D."/>
            <person name="Jardine P."/>
            <person name="Kostka J."/>
            <person name="Green S."/>
        </authorList>
    </citation>
    <scope>NUCLEOTIDE SEQUENCE [LARGE SCALE GENOMIC DNA]</scope>
    <source>
        <strain evidence="9 10">2APBS1</strain>
    </source>
</reference>
<evidence type="ECO:0000256" key="5">
    <source>
        <dbReference type="ARBA" id="ARBA00023157"/>
    </source>
</evidence>
<dbReference type="STRING" id="666685.R2APBS1_1945"/>
<dbReference type="SUPFAM" id="SSF48537">
    <property type="entry name" value="Phospholipase C/P1 nuclease"/>
    <property type="match status" value="1"/>
</dbReference>
<protein>
    <submittedName>
        <fullName evidence="9">S1/P1 Nuclease</fullName>
    </submittedName>
</protein>
<name>M4NHE7_9GAMM</name>
<dbReference type="HOGENOM" id="CLU_044365_1_0_6"/>
<dbReference type="RefSeq" id="WP_015447793.1">
    <property type="nucleotide sequence ID" value="NC_020541.1"/>
</dbReference>
<feature type="signal peptide" evidence="8">
    <location>
        <begin position="1"/>
        <end position="24"/>
    </location>
</feature>
<dbReference type="AlphaFoldDB" id="M4NHE7"/>
<evidence type="ECO:0000313" key="9">
    <source>
        <dbReference type="EMBL" id="AGG89068.1"/>
    </source>
</evidence>
<keyword evidence="3" id="KW-0255">Endonuclease</keyword>
<keyword evidence="6" id="KW-0325">Glycoprotein</keyword>
<keyword evidence="1" id="KW-0540">Nuclease</keyword>
<dbReference type="CDD" id="cd11010">
    <property type="entry name" value="S1-P1_nuclease"/>
    <property type="match status" value="1"/>
</dbReference>
<evidence type="ECO:0000256" key="8">
    <source>
        <dbReference type="SAM" id="SignalP"/>
    </source>
</evidence>
<proteinExistence type="predicted"/>
<keyword evidence="4" id="KW-0378">Hydrolase</keyword>
<evidence type="ECO:0000256" key="2">
    <source>
        <dbReference type="ARBA" id="ARBA00022723"/>
    </source>
</evidence>
<sequence precursor="true">MKTHVLIASVLAVLLPLTPTPAAAWGREGHRIVAAIADAHLNPQARQEVARMLSEIEPGASMESVADWADTVRTRGTSHWHFMNYPKGDCRYQPPVECADGNCLVAAFDRELAVFRDHSRPLAEREVALKYLIHLAGDAEMPLHDWAPDRGGNGYQVQFDGRGTNLHHVWDTELIRRYATATPDGKSEEASAGARLAAFFGRRDASAAEAAARPHYQAYTKQLISESFQLPFEPTTDPIVWTQSACRVANRPGIYPDRRVISDGYVDNWRPTVELAMIEAGLQLAQVINESYGTPHDSTLDRGAPATTPNERRLRDRIDKVFDHNSGTSDGS</sequence>
<keyword evidence="5" id="KW-1015">Disulfide bond</keyword>
<dbReference type="GO" id="GO:0003676">
    <property type="term" value="F:nucleic acid binding"/>
    <property type="evidence" value="ECO:0007669"/>
    <property type="project" value="InterPro"/>
</dbReference>
<evidence type="ECO:0000313" key="10">
    <source>
        <dbReference type="Proteomes" id="UP000011859"/>
    </source>
</evidence>
<dbReference type="KEGG" id="rhd:R2APBS1_1945"/>
<feature type="region of interest" description="Disordered" evidence="7">
    <location>
        <begin position="293"/>
        <end position="312"/>
    </location>
</feature>
<dbReference type="GO" id="GO:0006308">
    <property type="term" value="P:DNA catabolic process"/>
    <property type="evidence" value="ECO:0007669"/>
    <property type="project" value="InterPro"/>
</dbReference>
<dbReference type="eggNOG" id="ENOG502Z82C">
    <property type="taxonomic scope" value="Bacteria"/>
</dbReference>
<dbReference type="Proteomes" id="UP000011859">
    <property type="component" value="Chromosome"/>
</dbReference>
<dbReference type="InterPro" id="IPR003154">
    <property type="entry name" value="S1/P1nuclease"/>
</dbReference>
<dbReference type="Gene3D" id="1.10.575.10">
    <property type="entry name" value="P1 Nuclease"/>
    <property type="match status" value="1"/>
</dbReference>
<organism evidence="9 10">
    <name type="scientific">Rhodanobacter denitrificans</name>
    <dbReference type="NCBI Taxonomy" id="666685"/>
    <lineage>
        <taxon>Bacteria</taxon>
        <taxon>Pseudomonadati</taxon>
        <taxon>Pseudomonadota</taxon>
        <taxon>Gammaproteobacteria</taxon>
        <taxon>Lysobacterales</taxon>
        <taxon>Rhodanobacteraceae</taxon>
        <taxon>Rhodanobacter</taxon>
    </lineage>
</organism>
<keyword evidence="8" id="KW-0732">Signal</keyword>
<dbReference type="GeneID" id="72428679"/>
<dbReference type="OrthoDB" id="267579at2"/>
<evidence type="ECO:0000256" key="6">
    <source>
        <dbReference type="ARBA" id="ARBA00023180"/>
    </source>
</evidence>
<feature type="chain" id="PRO_5004056191" evidence="8">
    <location>
        <begin position="25"/>
        <end position="332"/>
    </location>
</feature>
<dbReference type="GO" id="GO:0016788">
    <property type="term" value="F:hydrolase activity, acting on ester bonds"/>
    <property type="evidence" value="ECO:0007669"/>
    <property type="project" value="InterPro"/>
</dbReference>
<keyword evidence="2" id="KW-0479">Metal-binding</keyword>
<gene>
    <name evidence="9" type="ORF">R2APBS1_1945</name>
</gene>
<dbReference type="PANTHER" id="PTHR33146:SF26">
    <property type="entry name" value="ENDONUCLEASE 4"/>
    <property type="match status" value="1"/>
</dbReference>
<dbReference type="GO" id="GO:0046872">
    <property type="term" value="F:metal ion binding"/>
    <property type="evidence" value="ECO:0007669"/>
    <property type="project" value="UniProtKB-KW"/>
</dbReference>
<evidence type="ECO:0000256" key="7">
    <source>
        <dbReference type="SAM" id="MobiDB-lite"/>
    </source>
</evidence>
<dbReference type="EMBL" id="CP003470">
    <property type="protein sequence ID" value="AGG89068.1"/>
    <property type="molecule type" value="Genomic_DNA"/>
</dbReference>
<accession>M4NHE7</accession>
<dbReference type="PANTHER" id="PTHR33146">
    <property type="entry name" value="ENDONUCLEASE 4"/>
    <property type="match status" value="1"/>
</dbReference>